<gene>
    <name evidence="9" type="ORF">E0F26_10475</name>
</gene>
<dbReference type="InterPro" id="IPR035952">
    <property type="entry name" value="Rhomboid-like_sf"/>
</dbReference>
<sequence length="203" mass="22629">MAHWRRVPITVLVLALAGVVFLLMEVLGEAVVLDWLAFNKVEYNGRRFELVSPGTDYWRYVSPALVHFGVMHIVFNALWIWEFGSRLELRLGSIFVLNLFLAGAVGGNLLQYWWAGPSIFGGLSGVVYAYMGCLWILWRLRPGLVSIPVPSIFTFMWIWLFVGFTDVLKYLGLGSIANGAHLGGLLVGILTGVIIARVFPRGS</sequence>
<evidence type="ECO:0000259" key="8">
    <source>
        <dbReference type="Pfam" id="PF01694"/>
    </source>
</evidence>
<keyword evidence="4" id="KW-0378">Hydrolase</keyword>
<dbReference type="Gene3D" id="1.20.1540.10">
    <property type="entry name" value="Rhomboid-like"/>
    <property type="match status" value="1"/>
</dbReference>
<evidence type="ECO:0000313" key="9">
    <source>
        <dbReference type="EMBL" id="UZP75628.1"/>
    </source>
</evidence>
<dbReference type="Pfam" id="PF01694">
    <property type="entry name" value="Rhomboid"/>
    <property type="match status" value="1"/>
</dbReference>
<reference evidence="9 10" key="1">
    <citation type="submission" date="2019-02" db="EMBL/GenBank/DDBJ databases">
        <title>Halieaceae_genomes.</title>
        <authorList>
            <person name="Li S.-H."/>
        </authorList>
    </citation>
    <scope>NUCLEOTIDE SEQUENCE [LARGE SCALE GENOMIC DNA]</scope>
    <source>
        <strain evidence="9 10">JH123</strain>
    </source>
</reference>
<dbReference type="GO" id="GO:0006508">
    <property type="term" value="P:proteolysis"/>
    <property type="evidence" value="ECO:0007669"/>
    <property type="project" value="UniProtKB-KW"/>
</dbReference>
<evidence type="ECO:0000256" key="5">
    <source>
        <dbReference type="ARBA" id="ARBA00022989"/>
    </source>
</evidence>
<feature type="domain" description="Peptidase S54 rhomboid" evidence="8">
    <location>
        <begin position="56"/>
        <end position="197"/>
    </location>
</feature>
<comment type="subcellular location">
    <subcellularLocation>
        <location evidence="1">Membrane</location>
        <topology evidence="1">Multi-pass membrane protein</topology>
    </subcellularLocation>
</comment>
<evidence type="ECO:0000256" key="6">
    <source>
        <dbReference type="ARBA" id="ARBA00023136"/>
    </source>
</evidence>
<dbReference type="SUPFAM" id="SSF144091">
    <property type="entry name" value="Rhomboid-like"/>
    <property type="match status" value="1"/>
</dbReference>
<accession>A0ABY6QB81</accession>
<evidence type="ECO:0000256" key="4">
    <source>
        <dbReference type="ARBA" id="ARBA00022801"/>
    </source>
</evidence>
<evidence type="ECO:0000256" key="7">
    <source>
        <dbReference type="SAM" id="Phobius"/>
    </source>
</evidence>
<keyword evidence="3 7" id="KW-0812">Transmembrane</keyword>
<dbReference type="InterPro" id="IPR022764">
    <property type="entry name" value="Peptidase_S54_rhomboid_dom"/>
</dbReference>
<evidence type="ECO:0000256" key="3">
    <source>
        <dbReference type="ARBA" id="ARBA00022692"/>
    </source>
</evidence>
<keyword evidence="6 7" id="KW-0472">Membrane</keyword>
<evidence type="ECO:0000256" key="1">
    <source>
        <dbReference type="ARBA" id="ARBA00004141"/>
    </source>
</evidence>
<evidence type="ECO:0000256" key="2">
    <source>
        <dbReference type="ARBA" id="ARBA00009045"/>
    </source>
</evidence>
<feature type="transmembrane region" description="Helical" evidence="7">
    <location>
        <begin position="93"/>
        <end position="113"/>
    </location>
</feature>
<keyword evidence="10" id="KW-1185">Reference proteome</keyword>
<dbReference type="PANTHER" id="PTHR43731">
    <property type="entry name" value="RHOMBOID PROTEASE"/>
    <property type="match status" value="1"/>
</dbReference>
<feature type="transmembrane region" description="Helical" evidence="7">
    <location>
        <begin position="145"/>
        <end position="164"/>
    </location>
</feature>
<dbReference type="Proteomes" id="UP001317963">
    <property type="component" value="Chromosome"/>
</dbReference>
<feature type="transmembrane region" description="Helical" evidence="7">
    <location>
        <begin position="176"/>
        <end position="199"/>
    </location>
</feature>
<comment type="similarity">
    <text evidence="2">Belongs to the peptidase S54 family.</text>
</comment>
<dbReference type="EMBL" id="CP036501">
    <property type="protein sequence ID" value="UZP75628.1"/>
    <property type="molecule type" value="Genomic_DNA"/>
</dbReference>
<feature type="transmembrane region" description="Helical" evidence="7">
    <location>
        <begin position="119"/>
        <end position="138"/>
    </location>
</feature>
<organism evidence="9 10">
    <name type="scientific">Candidatus Paraluminiphilus aquimaris</name>
    <dbReference type="NCBI Taxonomy" id="2518994"/>
    <lineage>
        <taxon>Bacteria</taxon>
        <taxon>Pseudomonadati</taxon>
        <taxon>Pseudomonadota</taxon>
        <taxon>Gammaproteobacteria</taxon>
        <taxon>Cellvibrionales</taxon>
        <taxon>Halieaceae</taxon>
        <taxon>Candidatus Paraluminiphilus</taxon>
    </lineage>
</organism>
<protein>
    <submittedName>
        <fullName evidence="9">Rhomboid family intramembrane serine protease</fullName>
    </submittedName>
</protein>
<feature type="transmembrane region" description="Helical" evidence="7">
    <location>
        <begin position="60"/>
        <end position="81"/>
    </location>
</feature>
<evidence type="ECO:0000313" key="10">
    <source>
        <dbReference type="Proteomes" id="UP001317963"/>
    </source>
</evidence>
<keyword evidence="5 7" id="KW-1133">Transmembrane helix</keyword>
<name>A0ABY6QB81_9GAMM</name>
<dbReference type="InterPro" id="IPR050925">
    <property type="entry name" value="Rhomboid_protease_S54"/>
</dbReference>
<dbReference type="PANTHER" id="PTHR43731:SF14">
    <property type="entry name" value="PRESENILIN-ASSOCIATED RHOMBOID-LIKE PROTEIN, MITOCHONDRIAL"/>
    <property type="match status" value="1"/>
</dbReference>
<proteinExistence type="inferred from homology"/>
<keyword evidence="9" id="KW-0645">Protease</keyword>
<dbReference type="GO" id="GO:0008233">
    <property type="term" value="F:peptidase activity"/>
    <property type="evidence" value="ECO:0007669"/>
    <property type="project" value="UniProtKB-KW"/>
</dbReference>